<name>A0ABR2CL44_9ROSI</name>
<accession>A0ABR2CL44</accession>
<dbReference type="Proteomes" id="UP001472677">
    <property type="component" value="Unassembled WGS sequence"/>
</dbReference>
<comment type="caution">
    <text evidence="2">The sequence shown here is derived from an EMBL/GenBank/DDBJ whole genome shotgun (WGS) entry which is preliminary data.</text>
</comment>
<evidence type="ECO:0000313" key="2">
    <source>
        <dbReference type="EMBL" id="KAK8519554.1"/>
    </source>
</evidence>
<keyword evidence="1" id="KW-0472">Membrane</keyword>
<keyword evidence="1" id="KW-0812">Transmembrane</keyword>
<evidence type="ECO:0000313" key="3">
    <source>
        <dbReference type="Proteomes" id="UP001472677"/>
    </source>
</evidence>
<reference evidence="2 3" key="1">
    <citation type="journal article" date="2024" name="G3 (Bethesda)">
        <title>Genome assembly of Hibiscus sabdariffa L. provides insights into metabolisms of medicinal natural products.</title>
        <authorList>
            <person name="Kim T."/>
        </authorList>
    </citation>
    <scope>NUCLEOTIDE SEQUENCE [LARGE SCALE GENOMIC DNA]</scope>
    <source>
        <strain evidence="2">TK-2024</strain>
        <tissue evidence="2">Old leaves</tissue>
    </source>
</reference>
<proteinExistence type="predicted"/>
<dbReference type="EMBL" id="JBBPBM010000051">
    <property type="protein sequence ID" value="KAK8519554.1"/>
    <property type="molecule type" value="Genomic_DNA"/>
</dbReference>
<keyword evidence="3" id="KW-1185">Reference proteome</keyword>
<protein>
    <submittedName>
        <fullName evidence="2">Uncharacterized protein</fullName>
    </submittedName>
</protein>
<keyword evidence="1" id="KW-1133">Transmembrane helix</keyword>
<organism evidence="2 3">
    <name type="scientific">Hibiscus sabdariffa</name>
    <name type="common">roselle</name>
    <dbReference type="NCBI Taxonomy" id="183260"/>
    <lineage>
        <taxon>Eukaryota</taxon>
        <taxon>Viridiplantae</taxon>
        <taxon>Streptophyta</taxon>
        <taxon>Embryophyta</taxon>
        <taxon>Tracheophyta</taxon>
        <taxon>Spermatophyta</taxon>
        <taxon>Magnoliopsida</taxon>
        <taxon>eudicotyledons</taxon>
        <taxon>Gunneridae</taxon>
        <taxon>Pentapetalae</taxon>
        <taxon>rosids</taxon>
        <taxon>malvids</taxon>
        <taxon>Malvales</taxon>
        <taxon>Malvaceae</taxon>
        <taxon>Malvoideae</taxon>
        <taxon>Hibiscus</taxon>
    </lineage>
</organism>
<sequence>MEEDLDHILRRCPPTPSLWSSLVKTEGWTEFLSLPMKDWLFANIVSPIKFVSDTLYWLLLFPYILWNIWKRRNDKVFGGESERRESVYVQSVHMVEMGVLRGTSVHLANNNSQQDVGRDLVWCRPPIGWCKLNTDGSVDKTTNFALCGGVI</sequence>
<evidence type="ECO:0000256" key="1">
    <source>
        <dbReference type="SAM" id="Phobius"/>
    </source>
</evidence>
<feature type="transmembrane region" description="Helical" evidence="1">
    <location>
        <begin position="39"/>
        <end position="65"/>
    </location>
</feature>
<gene>
    <name evidence="2" type="ORF">V6N12_025589</name>
</gene>